<name>A0ABT5EVE1_9BACT</name>
<comment type="caution">
    <text evidence="3">The sequence shown here is derived from an EMBL/GenBank/DDBJ whole genome shotgun (WGS) entry which is preliminary data.</text>
</comment>
<proteinExistence type="predicted"/>
<accession>A0ABT5EVE1</accession>
<evidence type="ECO:0000313" key="4">
    <source>
        <dbReference type="Proteomes" id="UP001221411"/>
    </source>
</evidence>
<protein>
    <submittedName>
        <fullName evidence="3">Uncharacterized protein</fullName>
    </submittedName>
</protein>
<keyword evidence="4" id="KW-1185">Reference proteome</keyword>
<dbReference type="InterPro" id="IPR015915">
    <property type="entry name" value="Kelch-typ_b-propeller"/>
</dbReference>
<evidence type="ECO:0000256" key="1">
    <source>
        <dbReference type="SAM" id="MobiDB-lite"/>
    </source>
</evidence>
<dbReference type="SUPFAM" id="SSF117281">
    <property type="entry name" value="Kelch motif"/>
    <property type="match status" value="1"/>
</dbReference>
<sequence>MKHSMGIGMVFAAALLAACGEGGDAGTGGGGAASSSATGGGGGGGSSSSSASGGSGGVPAPGWATELPADGGWTELAGSEPFEAWAAENLAPKTGYVGSGPIGAVRDAYCNPVFDHAGKAFYLFGGGHSDGSVNAVFKLDAATLKYSIVVPPTPPSAYPPAYTAPNSPIVYPSGATNGFFQTAATLTDAADLPYAAPFAAPQSSHTYSAMSFANGKVILHYGPVRDADVGSGTWSYLDKDTYGPQLVKFNPNYGEVVLQAGTRTANDPATGKAWTTLVPGDAGLNWRNCVLEMDPATHTVENVVSAKWEVLGDSSIVIGGPYVYVFTPTKSGGTATTTRGWRIDKATRAVEQLKLTGDLPSWPEFSPKQEGIPVFYDGSKLNFWNYGVDADRDAFFRVDLEPKSGAGTEEDPYVLSSTRETRPPSGMPSPALTYELTYIAEWGVVLFLPKASAKLWAIKL</sequence>
<feature type="chain" id="PRO_5045525681" evidence="2">
    <location>
        <begin position="18"/>
        <end position="460"/>
    </location>
</feature>
<dbReference type="PROSITE" id="PS51257">
    <property type="entry name" value="PROKAR_LIPOPROTEIN"/>
    <property type="match status" value="1"/>
</dbReference>
<feature type="region of interest" description="Disordered" evidence="1">
    <location>
        <begin position="27"/>
        <end position="72"/>
    </location>
</feature>
<reference evidence="3 4" key="1">
    <citation type="submission" date="2022-11" db="EMBL/GenBank/DDBJ databases">
        <title>Minimal conservation of predation-associated metabolite biosynthetic gene clusters underscores biosynthetic potential of Myxococcota including descriptions for ten novel species: Archangium lansinium sp. nov., Myxococcus landrumus sp. nov., Nannocystis bai.</title>
        <authorList>
            <person name="Ahearne A."/>
            <person name="Stevens C."/>
            <person name="Dowd S."/>
        </authorList>
    </citation>
    <scope>NUCLEOTIDE SEQUENCE [LARGE SCALE GENOMIC DNA]</scope>
    <source>
        <strain evidence="3 4">RJM3</strain>
    </source>
</reference>
<feature type="compositionally biased region" description="Gly residues" evidence="1">
    <location>
        <begin position="27"/>
        <end position="46"/>
    </location>
</feature>
<evidence type="ECO:0000313" key="3">
    <source>
        <dbReference type="EMBL" id="MDC0745404.1"/>
    </source>
</evidence>
<dbReference type="RefSeq" id="WP_271922867.1">
    <property type="nucleotide sequence ID" value="NZ_JAQNDO010000001.1"/>
</dbReference>
<feature type="region of interest" description="Disordered" evidence="1">
    <location>
        <begin position="407"/>
        <end position="427"/>
    </location>
</feature>
<organism evidence="3 4">
    <name type="scientific">Polyangium mundeleinium</name>
    <dbReference type="NCBI Taxonomy" id="2995306"/>
    <lineage>
        <taxon>Bacteria</taxon>
        <taxon>Pseudomonadati</taxon>
        <taxon>Myxococcota</taxon>
        <taxon>Polyangia</taxon>
        <taxon>Polyangiales</taxon>
        <taxon>Polyangiaceae</taxon>
        <taxon>Polyangium</taxon>
    </lineage>
</organism>
<keyword evidence="2" id="KW-0732">Signal</keyword>
<evidence type="ECO:0000256" key="2">
    <source>
        <dbReference type="SAM" id="SignalP"/>
    </source>
</evidence>
<gene>
    <name evidence="3" type="ORF">POL67_28995</name>
</gene>
<dbReference type="EMBL" id="JAQNDO010000001">
    <property type="protein sequence ID" value="MDC0745404.1"/>
    <property type="molecule type" value="Genomic_DNA"/>
</dbReference>
<dbReference type="Proteomes" id="UP001221411">
    <property type="component" value="Unassembled WGS sequence"/>
</dbReference>
<feature type="signal peptide" evidence="2">
    <location>
        <begin position="1"/>
        <end position="17"/>
    </location>
</feature>